<evidence type="ECO:0000313" key="3">
    <source>
        <dbReference type="Proteomes" id="UP001154282"/>
    </source>
</evidence>
<name>A0AAV0HGI1_9ROSI</name>
<reference evidence="2" key="1">
    <citation type="submission" date="2022-08" db="EMBL/GenBank/DDBJ databases">
        <authorList>
            <person name="Gutierrez-Valencia J."/>
        </authorList>
    </citation>
    <scope>NUCLEOTIDE SEQUENCE</scope>
</reference>
<feature type="compositionally biased region" description="Basic and acidic residues" evidence="1">
    <location>
        <begin position="21"/>
        <end position="38"/>
    </location>
</feature>
<proteinExistence type="predicted"/>
<feature type="region of interest" description="Disordered" evidence="1">
    <location>
        <begin position="19"/>
        <end position="87"/>
    </location>
</feature>
<keyword evidence="3" id="KW-1185">Reference proteome</keyword>
<dbReference type="Proteomes" id="UP001154282">
    <property type="component" value="Unassembled WGS sequence"/>
</dbReference>
<organism evidence="2 3">
    <name type="scientific">Linum tenue</name>
    <dbReference type="NCBI Taxonomy" id="586396"/>
    <lineage>
        <taxon>Eukaryota</taxon>
        <taxon>Viridiplantae</taxon>
        <taxon>Streptophyta</taxon>
        <taxon>Embryophyta</taxon>
        <taxon>Tracheophyta</taxon>
        <taxon>Spermatophyta</taxon>
        <taxon>Magnoliopsida</taxon>
        <taxon>eudicotyledons</taxon>
        <taxon>Gunneridae</taxon>
        <taxon>Pentapetalae</taxon>
        <taxon>rosids</taxon>
        <taxon>fabids</taxon>
        <taxon>Malpighiales</taxon>
        <taxon>Linaceae</taxon>
        <taxon>Linum</taxon>
    </lineage>
</organism>
<comment type="caution">
    <text evidence="2">The sequence shown here is derived from an EMBL/GenBank/DDBJ whole genome shotgun (WGS) entry which is preliminary data.</text>
</comment>
<dbReference type="EMBL" id="CAMGYJ010000002">
    <property type="protein sequence ID" value="CAI0383932.1"/>
    <property type="molecule type" value="Genomic_DNA"/>
</dbReference>
<evidence type="ECO:0000256" key="1">
    <source>
        <dbReference type="SAM" id="MobiDB-lite"/>
    </source>
</evidence>
<dbReference type="AlphaFoldDB" id="A0AAV0HGI1"/>
<feature type="compositionally biased region" description="Basic and acidic residues" evidence="1">
    <location>
        <begin position="78"/>
        <end position="87"/>
    </location>
</feature>
<protein>
    <submittedName>
        <fullName evidence="2">Uncharacterized protein</fullName>
    </submittedName>
</protein>
<gene>
    <name evidence="2" type="ORF">LITE_LOCUS4209</name>
</gene>
<accession>A0AAV0HGI1</accession>
<sequence length="87" mass="10083">MDNHPQAIYWYSQRLRLPPHRTPEACDSRQPQVEEHSPRPQRVPLHIGFRPASPPEPYSGAGNARDICSRGVQSSRARQNERCKRRN</sequence>
<evidence type="ECO:0000313" key="2">
    <source>
        <dbReference type="EMBL" id="CAI0383932.1"/>
    </source>
</evidence>